<dbReference type="Proteomes" id="UP000093898">
    <property type="component" value="Unassembled WGS sequence"/>
</dbReference>
<feature type="domain" description="HTH gntR-type" evidence="4">
    <location>
        <begin position="11"/>
        <end position="77"/>
    </location>
</feature>
<dbReference type="InterPro" id="IPR000524">
    <property type="entry name" value="Tscrpt_reg_HTH_GntR"/>
</dbReference>
<dbReference type="AlphaFoldDB" id="A0A1A3GWZ8"/>
<dbReference type="GO" id="GO:0003700">
    <property type="term" value="F:DNA-binding transcription factor activity"/>
    <property type="evidence" value="ECO:0007669"/>
    <property type="project" value="InterPro"/>
</dbReference>
<dbReference type="PRINTS" id="PR00035">
    <property type="entry name" value="HTHGNTR"/>
</dbReference>
<dbReference type="PROSITE" id="PS50949">
    <property type="entry name" value="HTH_GNTR"/>
    <property type="match status" value="1"/>
</dbReference>
<dbReference type="CDD" id="cd07377">
    <property type="entry name" value="WHTH_GntR"/>
    <property type="match status" value="1"/>
</dbReference>
<dbReference type="Pfam" id="PF00392">
    <property type="entry name" value="GntR"/>
    <property type="match status" value="1"/>
</dbReference>
<dbReference type="SUPFAM" id="SSF64288">
    <property type="entry name" value="Chorismate lyase-like"/>
    <property type="match status" value="1"/>
</dbReference>
<gene>
    <name evidence="5" type="ORF">A5630_26360</name>
</gene>
<dbReference type="InterPro" id="IPR011663">
    <property type="entry name" value="UTRA"/>
</dbReference>
<dbReference type="InterPro" id="IPR036388">
    <property type="entry name" value="WH-like_DNA-bd_sf"/>
</dbReference>
<dbReference type="Pfam" id="PF07702">
    <property type="entry name" value="UTRA"/>
    <property type="match status" value="1"/>
</dbReference>
<dbReference type="GO" id="GO:0003677">
    <property type="term" value="F:DNA binding"/>
    <property type="evidence" value="ECO:0007669"/>
    <property type="project" value="UniProtKB-KW"/>
</dbReference>
<dbReference type="InterPro" id="IPR050679">
    <property type="entry name" value="Bact_HTH_transcr_reg"/>
</dbReference>
<evidence type="ECO:0000256" key="3">
    <source>
        <dbReference type="ARBA" id="ARBA00023163"/>
    </source>
</evidence>
<dbReference type="EMBL" id="LZLC01000165">
    <property type="protein sequence ID" value="OBJ39891.1"/>
    <property type="molecule type" value="Genomic_DNA"/>
</dbReference>
<accession>A0A1A3GWZ8</accession>
<reference evidence="5 6" key="1">
    <citation type="submission" date="2016-06" db="EMBL/GenBank/DDBJ databases">
        <authorList>
            <person name="Kjaerup R.B."/>
            <person name="Dalgaard T.S."/>
            <person name="Juul-Madsen H.R."/>
        </authorList>
    </citation>
    <scope>NUCLEOTIDE SEQUENCE [LARGE SCALE GENOMIC DNA]</scope>
    <source>
        <strain evidence="5 6">1127319.6</strain>
    </source>
</reference>
<dbReference type="PANTHER" id="PTHR44846">
    <property type="entry name" value="MANNOSYL-D-GLYCERATE TRANSPORT/METABOLISM SYSTEM REPRESSOR MNGR-RELATED"/>
    <property type="match status" value="1"/>
</dbReference>
<sequence length="238" mass="26010">MSEAVAPTAAAPRYFQVKLALADLIAGLDRGMSLPPERQLAEQLGTSRTTLRKALAELAGEGVLRRTQGSGNYVAPPKVVHVRQLSSLTDDLKAEGMQASSQILGLEQMRADKTVAEHLEIEPGERIRLLTRLRLVDGEPLALEEAHLPGALPRLEARLAEKGSLYAALRDCYGRGVHSVEDTVETAMATPDQAELLQIATGQPLLLVHRTSRDTSGQIVEWTRSVYRGDRFRFVARA</sequence>
<dbReference type="Gene3D" id="1.10.10.10">
    <property type="entry name" value="Winged helix-like DNA-binding domain superfamily/Winged helix DNA-binding domain"/>
    <property type="match status" value="1"/>
</dbReference>
<organism evidence="5 6">
    <name type="scientific">Mycolicibacterium mucogenicum</name>
    <name type="common">Mycobacterium mucogenicum</name>
    <dbReference type="NCBI Taxonomy" id="56689"/>
    <lineage>
        <taxon>Bacteria</taxon>
        <taxon>Bacillati</taxon>
        <taxon>Actinomycetota</taxon>
        <taxon>Actinomycetes</taxon>
        <taxon>Mycobacteriales</taxon>
        <taxon>Mycobacteriaceae</taxon>
        <taxon>Mycolicibacterium</taxon>
    </lineage>
</organism>
<evidence type="ECO:0000313" key="6">
    <source>
        <dbReference type="Proteomes" id="UP000093898"/>
    </source>
</evidence>
<evidence type="ECO:0000313" key="5">
    <source>
        <dbReference type="EMBL" id="OBJ39891.1"/>
    </source>
</evidence>
<protein>
    <submittedName>
        <fullName evidence="5">GntR family transcriptional regulator</fullName>
    </submittedName>
</protein>
<name>A0A1A3GWZ8_MYCMU</name>
<dbReference type="InterPro" id="IPR028978">
    <property type="entry name" value="Chorismate_lyase_/UTRA_dom_sf"/>
</dbReference>
<proteinExistence type="predicted"/>
<dbReference type="InterPro" id="IPR036390">
    <property type="entry name" value="WH_DNA-bd_sf"/>
</dbReference>
<dbReference type="STRING" id="56689.GCA_001291445_04720"/>
<dbReference type="SMART" id="SM00866">
    <property type="entry name" value="UTRA"/>
    <property type="match status" value="1"/>
</dbReference>
<dbReference type="GO" id="GO:0045892">
    <property type="term" value="P:negative regulation of DNA-templated transcription"/>
    <property type="evidence" value="ECO:0007669"/>
    <property type="project" value="TreeGrafter"/>
</dbReference>
<evidence type="ECO:0000256" key="1">
    <source>
        <dbReference type="ARBA" id="ARBA00023015"/>
    </source>
</evidence>
<keyword evidence="3" id="KW-0804">Transcription</keyword>
<dbReference type="OrthoDB" id="7363114at2"/>
<keyword evidence="2" id="KW-0238">DNA-binding</keyword>
<dbReference type="Gene3D" id="3.40.1410.10">
    <property type="entry name" value="Chorismate lyase-like"/>
    <property type="match status" value="1"/>
</dbReference>
<dbReference type="SUPFAM" id="SSF46785">
    <property type="entry name" value="Winged helix' DNA-binding domain"/>
    <property type="match status" value="1"/>
</dbReference>
<evidence type="ECO:0000259" key="4">
    <source>
        <dbReference type="PROSITE" id="PS50949"/>
    </source>
</evidence>
<dbReference type="PANTHER" id="PTHR44846:SF1">
    <property type="entry name" value="MANNOSYL-D-GLYCERATE TRANSPORT_METABOLISM SYSTEM REPRESSOR MNGR-RELATED"/>
    <property type="match status" value="1"/>
</dbReference>
<evidence type="ECO:0000256" key="2">
    <source>
        <dbReference type="ARBA" id="ARBA00023125"/>
    </source>
</evidence>
<dbReference type="SMART" id="SM00345">
    <property type="entry name" value="HTH_GNTR"/>
    <property type="match status" value="1"/>
</dbReference>
<comment type="caution">
    <text evidence="5">The sequence shown here is derived from an EMBL/GenBank/DDBJ whole genome shotgun (WGS) entry which is preliminary data.</text>
</comment>
<keyword evidence="1" id="KW-0805">Transcription regulation</keyword>
<dbReference type="RefSeq" id="WP_064982746.1">
    <property type="nucleotide sequence ID" value="NZ_LZLC01000165.1"/>
</dbReference>